<keyword evidence="3" id="KW-1185">Reference proteome</keyword>
<proteinExistence type="predicted"/>
<dbReference type="PANTHER" id="PTHR23525:SF1">
    <property type="entry name" value="NODULIN-LIKE DOMAIN-CONTAINING PROTEIN"/>
    <property type="match status" value="1"/>
</dbReference>
<feature type="transmembrane region" description="Helical" evidence="1">
    <location>
        <begin position="136"/>
        <end position="156"/>
    </location>
</feature>
<feature type="transmembrane region" description="Helical" evidence="1">
    <location>
        <begin position="182"/>
        <end position="203"/>
    </location>
</feature>
<comment type="caution">
    <text evidence="2">The sequence shown here is derived from an EMBL/GenBank/DDBJ whole genome shotgun (WGS) entry which is preliminary data.</text>
</comment>
<dbReference type="EMBL" id="MZMZ02003232">
    <property type="protein sequence ID" value="RQM22278.1"/>
    <property type="molecule type" value="Genomic_DNA"/>
</dbReference>
<dbReference type="InterPro" id="IPR011701">
    <property type="entry name" value="MFS"/>
</dbReference>
<feature type="transmembrane region" description="Helical" evidence="1">
    <location>
        <begin position="391"/>
        <end position="414"/>
    </location>
</feature>
<name>A0A3R7WZ85_APHAT</name>
<feature type="transmembrane region" description="Helical" evidence="1">
    <location>
        <begin position="366"/>
        <end position="385"/>
    </location>
</feature>
<feature type="transmembrane region" description="Helical" evidence="1">
    <location>
        <begin position="52"/>
        <end position="73"/>
    </location>
</feature>
<dbReference type="InterPro" id="IPR036259">
    <property type="entry name" value="MFS_trans_sf"/>
</dbReference>
<feature type="transmembrane region" description="Helical" evidence="1">
    <location>
        <begin position="421"/>
        <end position="444"/>
    </location>
</feature>
<dbReference type="PANTHER" id="PTHR23525">
    <property type="entry name" value="TRANSPORTER, PUTATIVE-RELATED"/>
    <property type="match status" value="1"/>
</dbReference>
<feature type="transmembrane region" description="Helical" evidence="1">
    <location>
        <begin position="85"/>
        <end position="104"/>
    </location>
</feature>
<organism evidence="2 3">
    <name type="scientific">Aphanomyces astaci</name>
    <name type="common">Crayfish plague agent</name>
    <dbReference type="NCBI Taxonomy" id="112090"/>
    <lineage>
        <taxon>Eukaryota</taxon>
        <taxon>Sar</taxon>
        <taxon>Stramenopiles</taxon>
        <taxon>Oomycota</taxon>
        <taxon>Saprolegniomycetes</taxon>
        <taxon>Saprolegniales</taxon>
        <taxon>Verrucalvaceae</taxon>
        <taxon>Aphanomyces</taxon>
    </lineage>
</organism>
<dbReference type="Proteomes" id="UP000284702">
    <property type="component" value="Unassembled WGS sequence"/>
</dbReference>
<dbReference type="VEuPathDB" id="FungiDB:H257_18829"/>
<feature type="transmembrane region" description="Helical" evidence="1">
    <location>
        <begin position="20"/>
        <end position="46"/>
    </location>
</feature>
<gene>
    <name evidence="2" type="ORF">B5M09_013153</name>
</gene>
<accession>A0A3R7WZ85</accession>
<evidence type="ECO:0000256" key="1">
    <source>
        <dbReference type="SAM" id="Phobius"/>
    </source>
</evidence>
<feature type="transmembrane region" description="Helical" evidence="1">
    <location>
        <begin position="336"/>
        <end position="354"/>
    </location>
</feature>
<dbReference type="Gene3D" id="1.20.1250.20">
    <property type="entry name" value="MFS general substrate transporter like domains"/>
    <property type="match status" value="2"/>
</dbReference>
<protein>
    <recommendedName>
        <fullName evidence="4">Major facilitator superfamily (MFS) profile domain-containing protein</fullName>
    </recommendedName>
</protein>
<evidence type="ECO:0008006" key="4">
    <source>
        <dbReference type="Google" id="ProtNLM"/>
    </source>
</evidence>
<sequence>MLGRLVKQYNALEHNVRLTYLYTALFWSSRNIILGQMLAGYIYVLTGSNEPVGMVTGINGLVRMLVTFPAGYASDRFRRDIVLKFAAVLGLICAAMSLSAYVSVGVCRSHQSLDILLIMATHIYTPRGDQNLMTLVQGHILVLYVAYACWGGYFAIQDPATEALFADSIPNGQREGPMTTRYILMSVAGTLGPIASIVFFYIYGDSWSLSGLQIVLCGGMIVGIPGIAVLFFFNDDLAYENNRRANNRLSIIEDGELSDLDVTPRGKERTLLLQNDTDDEPPELWETANTFYCLGPRHIPFILFVTDFIMYNGAGLSISFFPLFFQNVYGLTPSQVNLLFVIQPALVVLLTSLTKRFSARLGDIETVIGTRVLASIVLISISYAEPLWLEITLYLTRLTMFCYSGSAMAGGFLIERYGYRFCFFVTSLIFLAGLMLELLLLPIIRNERKLKITSVVKLASGQ</sequence>
<dbReference type="Pfam" id="PF07690">
    <property type="entry name" value="MFS_1"/>
    <property type="match status" value="1"/>
</dbReference>
<feature type="transmembrane region" description="Helical" evidence="1">
    <location>
        <begin position="301"/>
        <end position="324"/>
    </location>
</feature>
<dbReference type="SUPFAM" id="SSF103473">
    <property type="entry name" value="MFS general substrate transporter"/>
    <property type="match status" value="1"/>
</dbReference>
<evidence type="ECO:0000313" key="3">
    <source>
        <dbReference type="Proteomes" id="UP000284702"/>
    </source>
</evidence>
<dbReference type="GO" id="GO:0022857">
    <property type="term" value="F:transmembrane transporter activity"/>
    <property type="evidence" value="ECO:0007669"/>
    <property type="project" value="InterPro"/>
</dbReference>
<dbReference type="AlphaFoldDB" id="A0A3R7WZ85"/>
<feature type="transmembrane region" description="Helical" evidence="1">
    <location>
        <begin position="209"/>
        <end position="233"/>
    </location>
</feature>
<evidence type="ECO:0000313" key="2">
    <source>
        <dbReference type="EMBL" id="RQM22278.1"/>
    </source>
</evidence>
<keyword evidence="1" id="KW-1133">Transmembrane helix</keyword>
<keyword evidence="1" id="KW-0472">Membrane</keyword>
<reference evidence="2" key="1">
    <citation type="submission" date="2018-07" db="EMBL/GenBank/DDBJ databases">
        <title>Annotation of Aphanomyces astaci genome assembly.</title>
        <authorList>
            <person name="Studholme D.J."/>
        </authorList>
    </citation>
    <scope>NUCLEOTIDE SEQUENCE [LARGE SCALE GENOMIC DNA]</scope>
    <source>
        <strain evidence="2">Pc</strain>
    </source>
</reference>
<keyword evidence="1" id="KW-0812">Transmembrane</keyword>